<evidence type="ECO:0000259" key="5">
    <source>
        <dbReference type="PROSITE" id="PS50977"/>
    </source>
</evidence>
<dbReference type="InterPro" id="IPR009057">
    <property type="entry name" value="Homeodomain-like_sf"/>
</dbReference>
<evidence type="ECO:0000256" key="3">
    <source>
        <dbReference type="ARBA" id="ARBA00023163"/>
    </source>
</evidence>
<evidence type="ECO:0000256" key="2">
    <source>
        <dbReference type="ARBA" id="ARBA00023125"/>
    </source>
</evidence>
<evidence type="ECO:0000256" key="4">
    <source>
        <dbReference type="PROSITE-ProRule" id="PRU00335"/>
    </source>
</evidence>
<reference evidence="7" key="1">
    <citation type="journal article" date="2019" name="Int. J. Syst. Evol. Microbiol.">
        <title>The Global Catalogue of Microorganisms (GCM) 10K type strain sequencing project: providing services to taxonomists for standard genome sequencing and annotation.</title>
        <authorList>
            <consortium name="The Broad Institute Genomics Platform"/>
            <consortium name="The Broad Institute Genome Sequencing Center for Infectious Disease"/>
            <person name="Wu L."/>
            <person name="Ma J."/>
        </authorList>
    </citation>
    <scope>NUCLEOTIDE SEQUENCE [LARGE SCALE GENOMIC DNA]</scope>
    <source>
        <strain evidence="7">CCM 2767</strain>
    </source>
</reference>
<dbReference type="Gene3D" id="1.10.357.10">
    <property type="entry name" value="Tetracycline Repressor, domain 2"/>
    <property type="match status" value="1"/>
</dbReference>
<dbReference type="AlphaFoldDB" id="A0A8J3EZ74"/>
<comment type="caution">
    <text evidence="6">The sequence shown here is derived from an EMBL/GenBank/DDBJ whole genome shotgun (WGS) entry which is preliminary data.</text>
</comment>
<gene>
    <name evidence="6" type="ORF">GCM10008066_05200</name>
</gene>
<dbReference type="PROSITE" id="PS50977">
    <property type="entry name" value="HTH_TETR_2"/>
    <property type="match status" value="1"/>
</dbReference>
<proteinExistence type="predicted"/>
<feature type="domain" description="HTH tetR-type" evidence="5">
    <location>
        <begin position="10"/>
        <end position="70"/>
    </location>
</feature>
<dbReference type="Pfam" id="PF16925">
    <property type="entry name" value="TetR_C_13"/>
    <property type="match status" value="1"/>
</dbReference>
<evidence type="ECO:0000256" key="1">
    <source>
        <dbReference type="ARBA" id="ARBA00023015"/>
    </source>
</evidence>
<name>A0A8J3EZ74_9BURK</name>
<dbReference type="PRINTS" id="PR00455">
    <property type="entry name" value="HTHTETR"/>
</dbReference>
<sequence>MRHMDDPTLTETQRKLLAATERLIYAGGITATGMDRIVKESGVARKTIYRYYKDKDELVADALAKRDVRWMNWFITTSGKADTPAGRLLSTFDALEQWFFTPDFRGCAFINAAGEIGDPGDPIRAVAKLHKVKLRDYLRQLAEEYGADDPDELAAEFLILIDGAITVALVMEKKEAAREAQKLARKLLDMRPPQRK</sequence>
<keyword evidence="1" id="KW-0805">Transcription regulation</keyword>
<keyword evidence="2 4" id="KW-0238">DNA-binding</keyword>
<dbReference type="Pfam" id="PF00440">
    <property type="entry name" value="TetR_N"/>
    <property type="match status" value="1"/>
</dbReference>
<dbReference type="SUPFAM" id="SSF46689">
    <property type="entry name" value="Homeodomain-like"/>
    <property type="match status" value="1"/>
</dbReference>
<dbReference type="Proteomes" id="UP000642180">
    <property type="component" value="Unassembled WGS sequence"/>
</dbReference>
<protein>
    <submittedName>
        <fullName evidence="6">TetR family transcriptional regulator</fullName>
    </submittedName>
</protein>
<dbReference type="EMBL" id="BMDI01000001">
    <property type="protein sequence ID" value="GGI16685.1"/>
    <property type="molecule type" value="Genomic_DNA"/>
</dbReference>
<dbReference type="InterPro" id="IPR036271">
    <property type="entry name" value="Tet_transcr_reg_TetR-rel_C_sf"/>
</dbReference>
<keyword evidence="3" id="KW-0804">Transcription</keyword>
<dbReference type="GO" id="GO:0003677">
    <property type="term" value="F:DNA binding"/>
    <property type="evidence" value="ECO:0007669"/>
    <property type="project" value="UniProtKB-UniRule"/>
</dbReference>
<keyword evidence="7" id="KW-1185">Reference proteome</keyword>
<dbReference type="SUPFAM" id="SSF48498">
    <property type="entry name" value="Tetracyclin repressor-like, C-terminal domain"/>
    <property type="match status" value="1"/>
</dbReference>
<accession>A0A8J3EZ74</accession>
<dbReference type="InterPro" id="IPR001647">
    <property type="entry name" value="HTH_TetR"/>
</dbReference>
<organism evidence="6 7">
    <name type="scientific">Oxalicibacterium faecigallinarum</name>
    <dbReference type="NCBI Taxonomy" id="573741"/>
    <lineage>
        <taxon>Bacteria</taxon>
        <taxon>Pseudomonadati</taxon>
        <taxon>Pseudomonadota</taxon>
        <taxon>Betaproteobacteria</taxon>
        <taxon>Burkholderiales</taxon>
        <taxon>Oxalobacteraceae</taxon>
        <taxon>Oxalicibacterium</taxon>
    </lineage>
</organism>
<dbReference type="PANTHER" id="PTHR47506:SF3">
    <property type="entry name" value="HTH-TYPE TRANSCRIPTIONAL REGULATOR LMRA"/>
    <property type="match status" value="1"/>
</dbReference>
<evidence type="ECO:0000313" key="7">
    <source>
        <dbReference type="Proteomes" id="UP000642180"/>
    </source>
</evidence>
<dbReference type="PANTHER" id="PTHR47506">
    <property type="entry name" value="TRANSCRIPTIONAL REGULATORY PROTEIN"/>
    <property type="match status" value="1"/>
</dbReference>
<feature type="DNA-binding region" description="H-T-H motif" evidence="4">
    <location>
        <begin position="33"/>
        <end position="52"/>
    </location>
</feature>
<evidence type="ECO:0000313" key="6">
    <source>
        <dbReference type="EMBL" id="GGI16685.1"/>
    </source>
</evidence>
<dbReference type="InterPro" id="IPR011075">
    <property type="entry name" value="TetR_C"/>
</dbReference>